<dbReference type="CDD" id="cd00777">
    <property type="entry name" value="AspRS_core"/>
    <property type="match status" value="1"/>
</dbReference>
<dbReference type="InterPro" id="IPR029351">
    <property type="entry name" value="GAD_dom"/>
</dbReference>
<dbReference type="Gene3D" id="3.30.1360.30">
    <property type="entry name" value="GAD-like domain"/>
    <property type="match status" value="1"/>
</dbReference>
<feature type="domain" description="Aminoacyl-transfer RNA synthetases class-II family profile" evidence="8">
    <location>
        <begin position="141"/>
        <end position="567"/>
    </location>
</feature>
<evidence type="ECO:0000256" key="3">
    <source>
        <dbReference type="ARBA" id="ARBA00022741"/>
    </source>
</evidence>
<dbReference type="GO" id="GO:0003676">
    <property type="term" value="F:nucleic acid binding"/>
    <property type="evidence" value="ECO:0007669"/>
    <property type="project" value="InterPro"/>
</dbReference>
<dbReference type="EMBL" id="CP027669">
    <property type="protein sequence ID" value="AVO40521.1"/>
    <property type="molecule type" value="Genomic_DNA"/>
</dbReference>
<feature type="binding site" evidence="7">
    <location>
        <begin position="546"/>
        <end position="549"/>
    </location>
    <ligand>
        <name>ATP</name>
        <dbReference type="ChEBI" id="CHEBI:30616"/>
    </ligand>
</feature>
<feature type="site" description="Important for tRNA non-discrimination" evidence="7">
    <location>
        <position position="83"/>
    </location>
</feature>
<evidence type="ECO:0000313" key="10">
    <source>
        <dbReference type="Proteomes" id="UP000239326"/>
    </source>
</evidence>
<dbReference type="SUPFAM" id="SSF55681">
    <property type="entry name" value="Class II aaRS and biotin synthetases"/>
    <property type="match status" value="1"/>
</dbReference>
<dbReference type="InterPro" id="IPR004365">
    <property type="entry name" value="NA-bd_OB_tRNA"/>
</dbReference>
<comment type="subcellular location">
    <subcellularLocation>
        <location evidence="7">Cytoplasm</location>
    </subcellularLocation>
</comment>
<dbReference type="InterPro" id="IPR047090">
    <property type="entry name" value="AspRS_core"/>
</dbReference>
<dbReference type="InterPro" id="IPR012340">
    <property type="entry name" value="NA-bd_OB-fold"/>
</dbReference>
<sequence length="604" mass="68145">MAMRSHYCGLVTEALLGQTVTLAGWVNRRRDHGGVIFIDLRDREGYVQVVCDPDRADMFATAEDVRNEFCVQVKGLVRERPAGTVNEGLKSGKIEVLCHELTVLNASVTPPFQLDEENLSETTRLTHRVLDLRRPYMQNNLMLRYRVSMEVRKFLDTHGFVDIETPMLTKSTPEGARDYLVPSRVHDGHFFALPQSPQLFKQLLMVAGFDRYYQITKCFRDEDLRADRQPEFTQIDIETSFMEEQDIRDLTQEMIKTVFQNTLGVDLGDFPVMTYQEAAKRFGSDKPDLRVKLEFTELTDVMKDVDFKVFSGAANMKNGRVVALRVPGGARETGGLSRGEIDGYTEFVKIYGAKGLAYIKVNDLAKGREGLQSPIVKNIHDAAIAEILQRTGAQDGDLLFFGADKAKIVNDAIGALRIKIGHSEFGKKNALFEDRWAPLWVVDFPMFEHDEENNRWVAVHHPFTAPKDGHEDYMVSAPEKCISKGYDMVLNGWEMGGGSVRIHRADVQRKVFDALKITPEEAQEKFGFLLDALQYGAPPHGGLAFGLDRIVTMMTGAESIRDVIAFPKTQRAQCLLTQAPSPVDEKQLRELHIRLRNLDAVKVA</sequence>
<proteinExistence type="inferred from homology"/>
<feature type="region of interest" description="Aspartate" evidence="7">
    <location>
        <begin position="198"/>
        <end position="201"/>
    </location>
</feature>
<keyword evidence="7" id="KW-0963">Cytoplasm</keyword>
<dbReference type="GO" id="GO:0005524">
    <property type="term" value="F:ATP binding"/>
    <property type="evidence" value="ECO:0007669"/>
    <property type="project" value="UniProtKB-UniRule"/>
</dbReference>
<dbReference type="PROSITE" id="PS50862">
    <property type="entry name" value="AA_TRNA_LIGASE_II"/>
    <property type="match status" value="1"/>
</dbReference>
<dbReference type="PRINTS" id="PR01042">
    <property type="entry name" value="TRNASYNTHASP"/>
</dbReference>
<evidence type="ECO:0000256" key="2">
    <source>
        <dbReference type="ARBA" id="ARBA00022598"/>
    </source>
</evidence>
<dbReference type="OrthoDB" id="9802326at2"/>
<comment type="subunit">
    <text evidence="7">Homodimer.</text>
</comment>
<dbReference type="Pfam" id="PF02938">
    <property type="entry name" value="GAD"/>
    <property type="match status" value="1"/>
</dbReference>
<dbReference type="HAMAP" id="MF_00044">
    <property type="entry name" value="Asp_tRNA_synth_type1"/>
    <property type="match status" value="1"/>
</dbReference>
<dbReference type="InterPro" id="IPR002312">
    <property type="entry name" value="Asp/Asn-tRNA-synth_IIb"/>
</dbReference>
<dbReference type="AlphaFoldDB" id="A0A2S0MXS6"/>
<dbReference type="KEGG" id="simp:C6571_03810"/>
<feature type="binding site" evidence="7">
    <location>
        <position position="501"/>
    </location>
    <ligand>
        <name>L-aspartate</name>
        <dbReference type="ChEBI" id="CHEBI:29991"/>
    </ligand>
</feature>
<evidence type="ECO:0000313" key="9">
    <source>
        <dbReference type="EMBL" id="AVO40521.1"/>
    </source>
</evidence>
<dbReference type="Gene3D" id="2.40.50.140">
    <property type="entry name" value="Nucleic acid-binding proteins"/>
    <property type="match status" value="1"/>
</dbReference>
<evidence type="ECO:0000256" key="1">
    <source>
        <dbReference type="ARBA" id="ARBA00006303"/>
    </source>
</evidence>
<feature type="binding site" evidence="7">
    <location>
        <position position="494"/>
    </location>
    <ligand>
        <name>ATP</name>
        <dbReference type="ChEBI" id="CHEBI:30616"/>
    </ligand>
</feature>
<dbReference type="InterPro" id="IPR047089">
    <property type="entry name" value="Asp-tRNA-ligase_1_N"/>
</dbReference>
<dbReference type="InterPro" id="IPR004524">
    <property type="entry name" value="Asp-tRNA-ligase_1"/>
</dbReference>
<name>A0A2S0MXS6_9BURK</name>
<dbReference type="InterPro" id="IPR006195">
    <property type="entry name" value="aa-tRNA-synth_II"/>
</dbReference>
<dbReference type="GO" id="GO:0006422">
    <property type="term" value="P:aspartyl-tRNA aminoacylation"/>
    <property type="evidence" value="ECO:0007669"/>
    <property type="project" value="UniProtKB-UniRule"/>
</dbReference>
<evidence type="ECO:0000256" key="4">
    <source>
        <dbReference type="ARBA" id="ARBA00022840"/>
    </source>
</evidence>
<dbReference type="Proteomes" id="UP000239326">
    <property type="component" value="Chromosome"/>
</dbReference>
<keyword evidence="5 7" id="KW-0648">Protein biosynthesis</keyword>
<keyword evidence="6 7" id="KW-0030">Aminoacyl-tRNA synthetase</keyword>
<dbReference type="NCBIfam" id="NF001750">
    <property type="entry name" value="PRK00476.1"/>
    <property type="match status" value="1"/>
</dbReference>
<dbReference type="SUPFAM" id="SSF55261">
    <property type="entry name" value="GAD domain-like"/>
    <property type="match status" value="1"/>
</dbReference>
<organism evidence="9 10">
    <name type="scientific">Simplicispira suum</name>
    <dbReference type="NCBI Taxonomy" id="2109915"/>
    <lineage>
        <taxon>Bacteria</taxon>
        <taxon>Pseudomonadati</taxon>
        <taxon>Pseudomonadota</taxon>
        <taxon>Betaproteobacteria</taxon>
        <taxon>Burkholderiales</taxon>
        <taxon>Comamonadaceae</taxon>
        <taxon>Simplicispira</taxon>
    </lineage>
</organism>
<dbReference type="Pfam" id="PF00152">
    <property type="entry name" value="tRNA-synt_2"/>
    <property type="match status" value="1"/>
</dbReference>
<dbReference type="InterPro" id="IPR004364">
    <property type="entry name" value="Aa-tRNA-synt_II"/>
</dbReference>
<dbReference type="Pfam" id="PF01336">
    <property type="entry name" value="tRNA_anti-codon"/>
    <property type="match status" value="1"/>
</dbReference>
<feature type="binding site" evidence="7">
    <location>
        <position position="220"/>
    </location>
    <ligand>
        <name>L-aspartate</name>
        <dbReference type="ChEBI" id="CHEBI:29991"/>
    </ligand>
</feature>
<evidence type="ECO:0000256" key="7">
    <source>
        <dbReference type="HAMAP-Rule" id="MF_00044"/>
    </source>
</evidence>
<dbReference type="Gene3D" id="3.30.930.10">
    <property type="entry name" value="Bira Bifunctional Protein, Domain 2"/>
    <property type="match status" value="1"/>
</dbReference>
<comment type="similarity">
    <text evidence="1 7">Belongs to the class-II aminoacyl-tRNA synthetase family. Type 1 subfamily.</text>
</comment>
<keyword evidence="4 7" id="KW-0067">ATP-binding</keyword>
<dbReference type="EC" id="6.1.1.23" evidence="7"/>
<dbReference type="InterPro" id="IPR004115">
    <property type="entry name" value="GAD-like_sf"/>
</dbReference>
<dbReference type="PANTHER" id="PTHR22594:SF5">
    <property type="entry name" value="ASPARTATE--TRNA LIGASE, MITOCHONDRIAL"/>
    <property type="match status" value="1"/>
</dbReference>
<keyword evidence="2 7" id="KW-0436">Ligase</keyword>
<dbReference type="GO" id="GO:0005737">
    <property type="term" value="C:cytoplasm"/>
    <property type="evidence" value="ECO:0007669"/>
    <property type="project" value="UniProtKB-SubCell"/>
</dbReference>
<dbReference type="PANTHER" id="PTHR22594">
    <property type="entry name" value="ASPARTYL/LYSYL-TRNA SYNTHETASE"/>
    <property type="match status" value="1"/>
</dbReference>
<dbReference type="RefSeq" id="WP_106445512.1">
    <property type="nucleotide sequence ID" value="NZ_CP027669.1"/>
</dbReference>
<feature type="binding site" evidence="7">
    <location>
        <position position="460"/>
    </location>
    <ligand>
        <name>L-aspartate</name>
        <dbReference type="ChEBI" id="CHEBI:29991"/>
    </ligand>
</feature>
<feature type="binding site" evidence="7">
    <location>
        <position position="229"/>
    </location>
    <ligand>
        <name>ATP</name>
        <dbReference type="ChEBI" id="CHEBI:30616"/>
    </ligand>
</feature>
<dbReference type="InterPro" id="IPR045864">
    <property type="entry name" value="aa-tRNA-synth_II/BPL/LPL"/>
</dbReference>
<evidence type="ECO:0000256" key="5">
    <source>
        <dbReference type="ARBA" id="ARBA00022917"/>
    </source>
</evidence>
<dbReference type="SUPFAM" id="SSF50249">
    <property type="entry name" value="Nucleic acid-binding proteins"/>
    <property type="match status" value="1"/>
</dbReference>
<keyword evidence="10" id="KW-1185">Reference proteome</keyword>
<dbReference type="GO" id="GO:0050560">
    <property type="term" value="F:aspartate-tRNA(Asn) ligase activity"/>
    <property type="evidence" value="ECO:0007669"/>
    <property type="project" value="UniProtKB-EC"/>
</dbReference>
<feature type="binding site" evidence="7">
    <location>
        <position position="174"/>
    </location>
    <ligand>
        <name>L-aspartate</name>
        <dbReference type="ChEBI" id="CHEBI:29991"/>
    </ligand>
</feature>
<gene>
    <name evidence="7" type="primary">aspS</name>
    <name evidence="9" type="ORF">C6571_03810</name>
</gene>
<evidence type="ECO:0000259" key="8">
    <source>
        <dbReference type="PROSITE" id="PS50862"/>
    </source>
</evidence>
<keyword evidence="3 7" id="KW-0547">Nucleotide-binding</keyword>
<evidence type="ECO:0000256" key="6">
    <source>
        <dbReference type="ARBA" id="ARBA00023146"/>
    </source>
</evidence>
<dbReference type="GO" id="GO:0004815">
    <property type="term" value="F:aspartate-tRNA ligase activity"/>
    <property type="evidence" value="ECO:0007669"/>
    <property type="project" value="UniProtKB-UniRule"/>
</dbReference>
<dbReference type="CDD" id="cd04317">
    <property type="entry name" value="EcAspRS_like_N"/>
    <property type="match status" value="1"/>
</dbReference>
<comment type="catalytic activity">
    <reaction evidence="7">
        <text>tRNA(Asx) + L-aspartate + ATP = L-aspartyl-tRNA(Asx) + AMP + diphosphate</text>
        <dbReference type="Rhea" id="RHEA:18349"/>
        <dbReference type="Rhea" id="RHEA-COMP:9710"/>
        <dbReference type="Rhea" id="RHEA-COMP:9711"/>
        <dbReference type="ChEBI" id="CHEBI:29991"/>
        <dbReference type="ChEBI" id="CHEBI:30616"/>
        <dbReference type="ChEBI" id="CHEBI:33019"/>
        <dbReference type="ChEBI" id="CHEBI:78442"/>
        <dbReference type="ChEBI" id="CHEBI:78516"/>
        <dbReference type="ChEBI" id="CHEBI:456215"/>
        <dbReference type="EC" id="6.1.1.23"/>
    </reaction>
</comment>
<dbReference type="NCBIfam" id="TIGR00459">
    <property type="entry name" value="aspS_bact"/>
    <property type="match status" value="1"/>
</dbReference>
<reference evidence="9 10" key="1">
    <citation type="submission" date="2018-03" db="EMBL/GenBank/DDBJ databases">
        <title>Genome sequencing of Simplicispira sp.</title>
        <authorList>
            <person name="Kim S.-J."/>
            <person name="Heo J."/>
            <person name="Kwon S.-W."/>
        </authorList>
    </citation>
    <scope>NUCLEOTIDE SEQUENCE [LARGE SCALE GENOMIC DNA]</scope>
    <source>
        <strain evidence="9 10">SC1-8</strain>
    </source>
</reference>
<feature type="binding site" evidence="7">
    <location>
        <begin position="220"/>
        <end position="222"/>
    </location>
    <ligand>
        <name>ATP</name>
        <dbReference type="ChEBI" id="CHEBI:30616"/>
    </ligand>
</feature>
<protein>
    <recommendedName>
        <fullName evidence="7">Aspartate--tRNA(Asp/Asn) ligase</fullName>
        <ecNumber evidence="7">6.1.1.23</ecNumber>
    </recommendedName>
    <alternativeName>
        <fullName evidence="7">Aspartyl-tRNA synthetase</fullName>
        <shortName evidence="7">AspRS</shortName>
    </alternativeName>
    <alternativeName>
        <fullName evidence="7">Non-discriminating aspartyl-tRNA synthetase</fullName>
        <shortName evidence="7">ND-AspRS</shortName>
    </alternativeName>
</protein>
<comment type="function">
    <text evidence="7">Aspartyl-tRNA synthetase with relaxed tRNA specificity since it is able to aspartylate not only its cognate tRNA(Asp) but also tRNA(Asn). Reaction proceeds in two steps: L-aspartate is first activated by ATP to form Asp-AMP and then transferred to the acceptor end of tRNA(Asp/Asn).</text>
</comment>
<feature type="site" description="Important for tRNA non-discrimination" evidence="7">
    <location>
        <position position="32"/>
    </location>
</feature>
<accession>A0A2S0MXS6</accession>